<dbReference type="Proteomes" id="UP000177894">
    <property type="component" value="Chromosome"/>
</dbReference>
<dbReference type="KEGG" id="cfm:BJL90_01380"/>
<dbReference type="EMBL" id="CP020559">
    <property type="protein sequence ID" value="ARE89106.1"/>
    <property type="molecule type" value="Genomic_DNA"/>
</dbReference>
<organism evidence="3 5">
    <name type="scientific">Clostridium formicaceticum</name>
    <dbReference type="NCBI Taxonomy" id="1497"/>
    <lineage>
        <taxon>Bacteria</taxon>
        <taxon>Bacillati</taxon>
        <taxon>Bacillota</taxon>
        <taxon>Clostridia</taxon>
        <taxon>Eubacteriales</taxon>
        <taxon>Clostridiaceae</taxon>
        <taxon>Clostridium</taxon>
    </lineage>
</organism>
<evidence type="ECO:0000313" key="2">
    <source>
        <dbReference type="EMBL" id="AOY74721.1"/>
    </source>
</evidence>
<reference evidence="3 5" key="2">
    <citation type="submission" date="2017-03" db="EMBL/GenBank/DDBJ databases">
        <title>Complete sequence of Clostridium formicaceticum DSM 92.</title>
        <authorList>
            <person name="Poehlein A."/>
            <person name="Karl M."/>
            <person name="Bengelsdorf F.R."/>
            <person name="Duerre P."/>
            <person name="Daniel R."/>
        </authorList>
    </citation>
    <scope>NUCLEOTIDE SEQUENCE [LARGE SCALE GENOMIC DNA]</scope>
    <source>
        <strain evidence="3 5">DSM 92</strain>
    </source>
</reference>
<reference evidence="2 4" key="1">
    <citation type="submission" date="2016-10" db="EMBL/GenBank/DDBJ databases">
        <title>Complete Genome Sequence of Acetogen Clostridium formicoaceticum ATCC 27076.</title>
        <authorList>
            <person name="Bao T."/>
            <person name="Cheng C."/>
            <person name="Zhao J."/>
            <person name="Yang S.-T."/>
            <person name="Wang J."/>
            <person name="Wang M."/>
        </authorList>
    </citation>
    <scope>NUCLEOTIDE SEQUENCE [LARGE SCALE GENOMIC DNA]</scope>
    <source>
        <strain evidence="2 4">ATCC 27076</strain>
    </source>
</reference>
<dbReference type="AlphaFoldDB" id="A0AAC9RKU5"/>
<evidence type="ECO:0000313" key="5">
    <source>
        <dbReference type="Proteomes" id="UP000192478"/>
    </source>
</evidence>
<sequence>MAITKIQKINFLPACVTYCTKYDKTDFGKYITTHECHSAFVNRDFEIVNSLRRQKKSRDWKVENYMIFQSFKPWEVTPDQAHEIGIKLAERYLQNEHQYIVTTHIDKDHIHNHIVFNATNFTTLKSFDSRTKHIVKDLRNVSDNLCREYGLSVIENPRQKGISQREYYARKHDRSYKAKLEKIIDNAIQNSDTWKDFLELMERNCSVKYGKYIAFKQEGQEKYARAKSLGIDYTEESIKYRIEHPEFELERPVRFNFLIDKSQAKFQGKENIGLRYWATQQNINILAEIAQNLHKKQLSKDIIIAKFSDCKARMNQLGTDIEKIDTSISNLSKLLEAQQIYRDCFGLINGLKQIKNKAEYKRKHYAEFMEYDRAKRIINKHKKDGKVPHPTSIKASIEELKVERSILYLEYQNLKTEAAQLQYSNSVLEKLKREKRISR</sequence>
<accession>A0AAC9RKU5</accession>
<dbReference type="EMBL" id="CP017603">
    <property type="protein sequence ID" value="AOY74721.1"/>
    <property type="molecule type" value="Genomic_DNA"/>
</dbReference>
<protein>
    <submittedName>
        <fullName evidence="3">Relaxase/Mobilization nuclease domain protein</fullName>
    </submittedName>
</protein>
<dbReference type="RefSeq" id="WP_070963627.1">
    <property type="nucleotide sequence ID" value="NZ_CP017603.1"/>
</dbReference>
<evidence type="ECO:0000259" key="1">
    <source>
        <dbReference type="Pfam" id="PF03432"/>
    </source>
</evidence>
<proteinExistence type="predicted"/>
<dbReference type="Pfam" id="PF03432">
    <property type="entry name" value="Relaxase"/>
    <property type="match status" value="1"/>
</dbReference>
<name>A0AAC9RKU5_9CLOT</name>
<feature type="domain" description="MobA/VirD2-like nuclease" evidence="1">
    <location>
        <begin position="19"/>
        <end position="151"/>
    </location>
</feature>
<evidence type="ECO:0000313" key="3">
    <source>
        <dbReference type="EMBL" id="ARE89106.1"/>
    </source>
</evidence>
<gene>
    <name evidence="2" type="ORF">BJL90_01380</name>
    <name evidence="3" type="ORF">CLFO_35120</name>
</gene>
<dbReference type="InterPro" id="IPR005094">
    <property type="entry name" value="Endonuclease_MobA/VirD2"/>
</dbReference>
<dbReference type="Proteomes" id="UP000192478">
    <property type="component" value="Chromosome"/>
</dbReference>
<evidence type="ECO:0000313" key="4">
    <source>
        <dbReference type="Proteomes" id="UP000177894"/>
    </source>
</evidence>
<keyword evidence="4" id="KW-1185">Reference proteome</keyword>